<dbReference type="Ensembl" id="ENSSLUT00000033850.1">
    <property type="protein sequence ID" value="ENSSLUP00000032813.1"/>
    <property type="gene ID" value="ENSSLUG00000014657.1"/>
</dbReference>
<dbReference type="GO" id="GO:0007166">
    <property type="term" value="P:cell surface receptor signaling pathway"/>
    <property type="evidence" value="ECO:0007669"/>
    <property type="project" value="TreeGrafter"/>
</dbReference>
<comment type="subcellular location">
    <subcellularLocation>
        <location evidence="1">Cell membrane</location>
        <topology evidence="1">Single-pass type I membrane protein</topology>
    </subcellularLocation>
</comment>
<keyword evidence="9" id="KW-0325">Glycoprotein</keyword>
<evidence type="ECO:0000313" key="13">
    <source>
        <dbReference type="Proteomes" id="UP000694568"/>
    </source>
</evidence>
<evidence type="ECO:0000256" key="5">
    <source>
        <dbReference type="ARBA" id="ARBA00022989"/>
    </source>
</evidence>
<keyword evidence="3" id="KW-0812">Transmembrane</keyword>
<evidence type="ECO:0000256" key="1">
    <source>
        <dbReference type="ARBA" id="ARBA00004251"/>
    </source>
</evidence>
<dbReference type="InterPro" id="IPR051713">
    <property type="entry name" value="T-cell_Activation_Regulation"/>
</dbReference>
<evidence type="ECO:0000313" key="12">
    <source>
        <dbReference type="Ensembl" id="ENSSLUP00000032813.1"/>
    </source>
</evidence>
<evidence type="ECO:0000256" key="8">
    <source>
        <dbReference type="ARBA" id="ARBA00023170"/>
    </source>
</evidence>
<dbReference type="GO" id="GO:0071222">
    <property type="term" value="P:cellular response to lipopolysaccharide"/>
    <property type="evidence" value="ECO:0007669"/>
    <property type="project" value="TreeGrafter"/>
</dbReference>
<evidence type="ECO:0000256" key="3">
    <source>
        <dbReference type="ARBA" id="ARBA00022692"/>
    </source>
</evidence>
<evidence type="ECO:0000256" key="7">
    <source>
        <dbReference type="ARBA" id="ARBA00023157"/>
    </source>
</evidence>
<evidence type="ECO:0000256" key="2">
    <source>
        <dbReference type="ARBA" id="ARBA00022475"/>
    </source>
</evidence>
<dbReference type="InterPro" id="IPR013162">
    <property type="entry name" value="CD80_C2-set"/>
</dbReference>
<keyword evidence="4" id="KW-0732">Signal</keyword>
<dbReference type="GO" id="GO:0006955">
    <property type="term" value="P:immune response"/>
    <property type="evidence" value="ECO:0007669"/>
    <property type="project" value="TreeGrafter"/>
</dbReference>
<keyword evidence="2" id="KW-1003">Cell membrane</keyword>
<organism evidence="12 13">
    <name type="scientific">Sander lucioperca</name>
    <name type="common">Pike-perch</name>
    <name type="synonym">Perca lucioperca</name>
    <dbReference type="NCBI Taxonomy" id="283035"/>
    <lineage>
        <taxon>Eukaryota</taxon>
        <taxon>Metazoa</taxon>
        <taxon>Chordata</taxon>
        <taxon>Craniata</taxon>
        <taxon>Vertebrata</taxon>
        <taxon>Euteleostomi</taxon>
        <taxon>Actinopterygii</taxon>
        <taxon>Neopterygii</taxon>
        <taxon>Teleostei</taxon>
        <taxon>Neoteleostei</taxon>
        <taxon>Acanthomorphata</taxon>
        <taxon>Eupercaria</taxon>
        <taxon>Perciformes</taxon>
        <taxon>Percoidei</taxon>
        <taxon>Percidae</taxon>
        <taxon>Luciopercinae</taxon>
        <taxon>Sander</taxon>
    </lineage>
</organism>
<name>A0A8C9YXV8_SANLU</name>
<dbReference type="PANTHER" id="PTHR25466:SF9">
    <property type="entry name" value="FIBRONECTIN TYPE-III DOMAIN-CONTAINING PROTEIN"/>
    <property type="match status" value="1"/>
</dbReference>
<keyword evidence="7" id="KW-1015">Disulfide bond</keyword>
<dbReference type="GO" id="GO:0031295">
    <property type="term" value="P:T cell costimulation"/>
    <property type="evidence" value="ECO:0007669"/>
    <property type="project" value="TreeGrafter"/>
</dbReference>
<evidence type="ECO:0000256" key="10">
    <source>
        <dbReference type="ARBA" id="ARBA00023319"/>
    </source>
</evidence>
<dbReference type="Proteomes" id="UP000694568">
    <property type="component" value="Unplaced"/>
</dbReference>
<dbReference type="InterPro" id="IPR007110">
    <property type="entry name" value="Ig-like_dom"/>
</dbReference>
<accession>A0A8C9YXV8</accession>
<dbReference type="GO" id="GO:0009897">
    <property type="term" value="C:external side of plasma membrane"/>
    <property type="evidence" value="ECO:0007669"/>
    <property type="project" value="TreeGrafter"/>
</dbReference>
<feature type="domain" description="Ig-like" evidence="11">
    <location>
        <begin position="96"/>
        <end position="188"/>
    </location>
</feature>
<dbReference type="PANTHER" id="PTHR25466">
    <property type="entry name" value="T-LYMPHOCYTE ACTIVATION ANTIGEN"/>
    <property type="match status" value="1"/>
</dbReference>
<dbReference type="AlphaFoldDB" id="A0A8C9YXV8"/>
<evidence type="ECO:0000256" key="4">
    <source>
        <dbReference type="ARBA" id="ARBA00022729"/>
    </source>
</evidence>
<sequence>MFSLLAPIMGQIPLHATVGGSVLIPCSLPVNSSESLKWFYWQEEQSHNFLFFWDAGGKTQTIPEKYRDRCEAFNTEFSSGNISIRLNDVVSVNVVNSVTLTAPYQDLVLTVNETAKRATCSARGGYPEPRVSWTGQNKSGSAQLQGALTELLQDPTEETFSVHSSVSVKDLQSVTCLIYNTHSTRTIGKTAKIDVPGDVWLDSPVGLGRCESSSELWCGSNKQTLVRLKTGGWLRPDCAPAEFFFRLRLNRYLSAPVNVW</sequence>
<keyword evidence="6" id="KW-0472">Membrane</keyword>
<evidence type="ECO:0000259" key="11">
    <source>
        <dbReference type="PROSITE" id="PS50835"/>
    </source>
</evidence>
<dbReference type="GeneTree" id="ENSGT00940000177543"/>
<keyword evidence="13" id="KW-1185">Reference proteome</keyword>
<keyword evidence="5" id="KW-1133">Transmembrane helix</keyword>
<dbReference type="InterPro" id="IPR013783">
    <property type="entry name" value="Ig-like_fold"/>
</dbReference>
<dbReference type="GO" id="GO:0042130">
    <property type="term" value="P:negative regulation of T cell proliferation"/>
    <property type="evidence" value="ECO:0007669"/>
    <property type="project" value="TreeGrafter"/>
</dbReference>
<evidence type="ECO:0000256" key="6">
    <source>
        <dbReference type="ARBA" id="ARBA00023136"/>
    </source>
</evidence>
<dbReference type="InterPro" id="IPR036179">
    <property type="entry name" value="Ig-like_dom_sf"/>
</dbReference>
<dbReference type="GO" id="GO:0042102">
    <property type="term" value="P:positive regulation of T cell proliferation"/>
    <property type="evidence" value="ECO:0007669"/>
    <property type="project" value="TreeGrafter"/>
</dbReference>
<protein>
    <recommendedName>
        <fullName evidence="11">Ig-like domain-containing protein</fullName>
    </recommendedName>
</protein>
<reference evidence="12" key="1">
    <citation type="submission" date="2025-08" db="UniProtKB">
        <authorList>
            <consortium name="Ensembl"/>
        </authorList>
    </citation>
    <scope>IDENTIFICATION</scope>
</reference>
<dbReference type="Gene3D" id="2.60.40.10">
    <property type="entry name" value="Immunoglobulins"/>
    <property type="match status" value="2"/>
</dbReference>
<keyword evidence="8" id="KW-0675">Receptor</keyword>
<keyword evidence="10" id="KW-0393">Immunoglobulin domain</keyword>
<reference evidence="12" key="2">
    <citation type="submission" date="2025-09" db="UniProtKB">
        <authorList>
            <consortium name="Ensembl"/>
        </authorList>
    </citation>
    <scope>IDENTIFICATION</scope>
</reference>
<dbReference type="Pfam" id="PF08205">
    <property type="entry name" value="C2-set_2"/>
    <property type="match status" value="1"/>
</dbReference>
<dbReference type="SUPFAM" id="SSF48726">
    <property type="entry name" value="Immunoglobulin"/>
    <property type="match status" value="2"/>
</dbReference>
<dbReference type="PROSITE" id="PS50835">
    <property type="entry name" value="IG_LIKE"/>
    <property type="match status" value="1"/>
</dbReference>
<proteinExistence type="predicted"/>
<evidence type="ECO:0000256" key="9">
    <source>
        <dbReference type="ARBA" id="ARBA00023180"/>
    </source>
</evidence>